<evidence type="ECO:0000256" key="5">
    <source>
        <dbReference type="SAM" id="Phobius"/>
    </source>
</evidence>
<accession>A0A8X6LEJ7</accession>
<keyword evidence="9" id="KW-1185">Reference proteome</keyword>
<feature type="short sequence motif" description="DGA/G" evidence="3">
    <location>
        <begin position="181"/>
        <end position="183"/>
    </location>
</feature>
<dbReference type="OrthoDB" id="10049552at2759"/>
<evidence type="ECO:0000313" key="7">
    <source>
        <dbReference type="EMBL" id="GFQ64124.1"/>
    </source>
</evidence>
<dbReference type="GO" id="GO:0016042">
    <property type="term" value="P:lipid catabolic process"/>
    <property type="evidence" value="ECO:0007669"/>
    <property type="project" value="UniProtKB-UniRule"/>
</dbReference>
<feature type="active site" description="Proton acceptor" evidence="3">
    <location>
        <position position="181"/>
    </location>
</feature>
<feature type="compositionally biased region" description="Basic and acidic residues" evidence="4">
    <location>
        <begin position="300"/>
        <end position="315"/>
    </location>
</feature>
<dbReference type="GO" id="GO:0004620">
    <property type="term" value="F:phospholipase activity"/>
    <property type="evidence" value="ECO:0007669"/>
    <property type="project" value="TreeGrafter"/>
</dbReference>
<evidence type="ECO:0000313" key="9">
    <source>
        <dbReference type="Proteomes" id="UP000887116"/>
    </source>
</evidence>
<evidence type="ECO:0000256" key="3">
    <source>
        <dbReference type="PROSITE-ProRule" id="PRU01161"/>
    </source>
</evidence>
<keyword evidence="5" id="KW-0472">Membrane</keyword>
<gene>
    <name evidence="8" type="primary">PLP5</name>
    <name evidence="8" type="ORF">TNCT_117151</name>
    <name evidence="7" type="ORF">TNCT_334851</name>
</gene>
<keyword evidence="5" id="KW-0812">Transmembrane</keyword>
<feature type="region of interest" description="Disordered" evidence="4">
    <location>
        <begin position="295"/>
        <end position="315"/>
    </location>
</feature>
<feature type="transmembrane region" description="Helical" evidence="5">
    <location>
        <begin position="413"/>
        <end position="432"/>
    </location>
</feature>
<name>A0A8X6LEJ7_TRICU</name>
<keyword evidence="5" id="KW-1133">Transmembrane helix</keyword>
<feature type="compositionally biased region" description="Basic and acidic residues" evidence="4">
    <location>
        <begin position="461"/>
        <end position="480"/>
    </location>
</feature>
<protein>
    <submittedName>
        <fullName evidence="8">Patatin-like protein 5</fullName>
    </submittedName>
</protein>
<dbReference type="GO" id="GO:0047372">
    <property type="term" value="F:monoacylglycerol lipase activity"/>
    <property type="evidence" value="ECO:0007669"/>
    <property type="project" value="TreeGrafter"/>
</dbReference>
<dbReference type="AlphaFoldDB" id="A0A8X6LEJ7"/>
<keyword evidence="3" id="KW-0442">Lipid degradation</keyword>
<dbReference type="InterPro" id="IPR002641">
    <property type="entry name" value="PNPLA_dom"/>
</dbReference>
<evidence type="ECO:0000259" key="6">
    <source>
        <dbReference type="PROSITE" id="PS51635"/>
    </source>
</evidence>
<dbReference type="CDD" id="cd07199">
    <property type="entry name" value="Pat17_PNPLA8_PNPLA9_like"/>
    <property type="match status" value="1"/>
</dbReference>
<dbReference type="Pfam" id="PF01734">
    <property type="entry name" value="Patatin"/>
    <property type="match status" value="1"/>
</dbReference>
<proteinExistence type="inferred from homology"/>
<feature type="short sequence motif" description="GXGXXG" evidence="3">
    <location>
        <begin position="10"/>
        <end position="15"/>
    </location>
</feature>
<evidence type="ECO:0000256" key="4">
    <source>
        <dbReference type="SAM" id="MobiDB-lite"/>
    </source>
</evidence>
<comment type="caution">
    <text evidence="8">The sequence shown here is derived from an EMBL/GenBank/DDBJ whole genome shotgun (WGS) entry which is preliminary data.</text>
</comment>
<feature type="region of interest" description="Disordered" evidence="4">
    <location>
        <begin position="442"/>
        <end position="480"/>
    </location>
</feature>
<dbReference type="Proteomes" id="UP000887116">
    <property type="component" value="Unassembled WGS sequence"/>
</dbReference>
<comment type="similarity">
    <text evidence="1">Belongs to the patatin family.</text>
</comment>
<feature type="active site" description="Nucleophile" evidence="3">
    <location>
        <position position="44"/>
    </location>
</feature>
<feature type="short sequence motif" description="GXSXG" evidence="3">
    <location>
        <begin position="42"/>
        <end position="46"/>
    </location>
</feature>
<reference evidence="8" key="1">
    <citation type="submission" date="2020-07" db="EMBL/GenBank/DDBJ databases">
        <title>Multicomponent nature underlies the extraordinary mechanical properties of spider dragline silk.</title>
        <authorList>
            <person name="Kono N."/>
            <person name="Nakamura H."/>
            <person name="Mori M."/>
            <person name="Yoshida Y."/>
            <person name="Ohtoshi R."/>
            <person name="Malay A.D."/>
            <person name="Moran D.A.P."/>
            <person name="Tomita M."/>
            <person name="Numata K."/>
            <person name="Arakawa K."/>
        </authorList>
    </citation>
    <scope>NUCLEOTIDE SEQUENCE</scope>
</reference>
<dbReference type="EMBL" id="BMAO01010015">
    <property type="protein sequence ID" value="GFQ64124.1"/>
    <property type="molecule type" value="Genomic_DNA"/>
</dbReference>
<dbReference type="EMBL" id="BMAO01035716">
    <property type="protein sequence ID" value="GFR05512.1"/>
    <property type="molecule type" value="Genomic_DNA"/>
</dbReference>
<dbReference type="PANTHER" id="PTHR32176:SF92">
    <property type="entry name" value="XYLOSE ISOMERASE"/>
    <property type="match status" value="1"/>
</dbReference>
<organism evidence="8 9">
    <name type="scientific">Trichonephila clavata</name>
    <name type="common">Joro spider</name>
    <name type="synonym">Nephila clavata</name>
    <dbReference type="NCBI Taxonomy" id="2740835"/>
    <lineage>
        <taxon>Eukaryota</taxon>
        <taxon>Metazoa</taxon>
        <taxon>Ecdysozoa</taxon>
        <taxon>Arthropoda</taxon>
        <taxon>Chelicerata</taxon>
        <taxon>Arachnida</taxon>
        <taxon>Araneae</taxon>
        <taxon>Araneomorphae</taxon>
        <taxon>Entelegynae</taxon>
        <taxon>Araneoidea</taxon>
        <taxon>Nephilidae</taxon>
        <taxon>Trichonephila</taxon>
    </lineage>
</organism>
<evidence type="ECO:0000313" key="8">
    <source>
        <dbReference type="EMBL" id="GFR05512.1"/>
    </source>
</evidence>
<feature type="domain" description="PNPLA" evidence="6">
    <location>
        <begin position="6"/>
        <end position="194"/>
    </location>
</feature>
<dbReference type="PROSITE" id="PS51635">
    <property type="entry name" value="PNPLA"/>
    <property type="match status" value="1"/>
</dbReference>
<dbReference type="Gene3D" id="3.40.1090.10">
    <property type="entry name" value="Cytosolic phospholipase A2 catalytic domain"/>
    <property type="match status" value="1"/>
</dbReference>
<keyword evidence="2 3" id="KW-0443">Lipid metabolism</keyword>
<evidence type="ECO:0000256" key="1">
    <source>
        <dbReference type="ARBA" id="ARBA00010240"/>
    </source>
</evidence>
<sequence>MTRYILSVDGGGIRGIIPAIILAEIEKRTRKPISQIFDLMAGTSTGGIVVAGLCKKDERGNPKYSANDLVELYQEYGAYIFKSSFFRRSILSWFNCAQYPYENIESVLEKYFGEDILKNTLSKVLIASYDIHNNYPFFFKSWKEDRNFIRLKDALRATTAAPTYFAPKYLEVKQEKRVLVDGGVFANNPAACAYANSKKLFPNEEIVLVSIGTGRLSNRMKYRKLGKIAWIKPLLNVMFASSLDVVNYQLGNVMDDRYVRIQSQLTIASAEMDNVTPKNIKCLQQEANAMIEVSPKKHTKGQEAKTLNDKPKPLHEQPLKLMEKTSKVKKDKKGIKEKIKSLKTKKAKPVEKELKKGNVFKKGFKKLKGKIKKLNPIKVKKNKIIGSKKLAFLLTSATIVAILPTFSLAPLPALAITSACVFSINFIAVKTLKKFIKQRKLAAESQEAETKEESTVAGSGKMEDVAIEPAKEESKQISKE</sequence>
<evidence type="ECO:0000256" key="2">
    <source>
        <dbReference type="ARBA" id="ARBA00023098"/>
    </source>
</evidence>
<dbReference type="InterPro" id="IPR016035">
    <property type="entry name" value="Acyl_Trfase/lysoPLipase"/>
</dbReference>
<keyword evidence="3" id="KW-0378">Hydrolase</keyword>
<dbReference type="PANTHER" id="PTHR32176">
    <property type="entry name" value="XYLOSE ISOMERASE"/>
    <property type="match status" value="1"/>
</dbReference>
<dbReference type="SUPFAM" id="SSF52151">
    <property type="entry name" value="FabD/lysophospholipase-like"/>
    <property type="match status" value="1"/>
</dbReference>